<organism evidence="1 2">
    <name type="scientific">Trametes sanguinea</name>
    <dbReference type="NCBI Taxonomy" id="158606"/>
    <lineage>
        <taxon>Eukaryota</taxon>
        <taxon>Fungi</taxon>
        <taxon>Dikarya</taxon>
        <taxon>Basidiomycota</taxon>
        <taxon>Agaricomycotina</taxon>
        <taxon>Agaricomycetes</taxon>
        <taxon>Polyporales</taxon>
        <taxon>Polyporaceae</taxon>
        <taxon>Trametes</taxon>
    </lineage>
</organism>
<sequence length="516" mass="56423">MYSSSHTTYNVLRRLPLRNPRRDRLRTLLLHGKHGRINLRIDSAQVGAMETVRDRQRLPGRAVEVRSIRRECGLPPRVTCGRPLTRATRVAQLGRTEPARGIYVRYDLRSLVSADSGQAWPLADDYRTDRRSDQCSVLQSILAKTSAAAAIAICQIMWPCSDAACRDAGEVLREFDGYDWGGSILRVGWNIAVPIAPRPAYARGLRRNSGPLAVGIVLAGGPLPGPHRVATIVITAALASTAPGAVPAAAPILPTIPVLLDTAIASAQRQPSGRTVAIKKIAPFDQFMPCLRPSLGELIQELMETDMRRVIHTQDLSDDYAQYSIYETIRAFKALHSDVTHRDLTGKPSNLLLKADCGLKSCDFGLARSVWTAEPSGSETGLWLKTSQRPGDGTAHPRSHSPASMLRKSVNFPIVVLRVLISHGECHSPGRRHLVLVRGMRPRRDALAGVLGRVHCVASVRIPFSPEPQPTSACPRPVSATRRSSAWSGFGLRTCGSRSVVLQKEQIPGWWKKLAA</sequence>
<dbReference type="Proteomes" id="UP001144978">
    <property type="component" value="Unassembled WGS sequence"/>
</dbReference>
<reference evidence="1" key="1">
    <citation type="submission" date="2022-08" db="EMBL/GenBank/DDBJ databases">
        <title>Genome Sequence of Pycnoporus sanguineus.</title>
        <authorList>
            <person name="Buettner E."/>
        </authorList>
    </citation>
    <scope>NUCLEOTIDE SEQUENCE</scope>
    <source>
        <strain evidence="1">CG-C14</strain>
    </source>
</reference>
<name>A0ACC1P9A4_9APHY</name>
<comment type="caution">
    <text evidence="1">The sequence shown here is derived from an EMBL/GenBank/DDBJ whole genome shotgun (WGS) entry which is preliminary data.</text>
</comment>
<dbReference type="EMBL" id="JANSHE010002942">
    <property type="protein sequence ID" value="KAJ2988594.1"/>
    <property type="molecule type" value="Genomic_DNA"/>
</dbReference>
<protein>
    <submittedName>
        <fullName evidence="1">Uncharacterized protein</fullName>
    </submittedName>
</protein>
<keyword evidence="2" id="KW-1185">Reference proteome</keyword>
<gene>
    <name evidence="1" type="ORF">NUW54_g9069</name>
</gene>
<evidence type="ECO:0000313" key="1">
    <source>
        <dbReference type="EMBL" id="KAJ2988594.1"/>
    </source>
</evidence>
<accession>A0ACC1P9A4</accession>
<proteinExistence type="predicted"/>
<evidence type="ECO:0000313" key="2">
    <source>
        <dbReference type="Proteomes" id="UP001144978"/>
    </source>
</evidence>